<accession>A0AAW3N2S1</accession>
<dbReference type="RefSeq" id="WP_059925481.1">
    <property type="nucleotide sequence ID" value="NZ_LPBG01000047.1"/>
</dbReference>
<name>A0AAW3N2S1_9BURK</name>
<dbReference type="EMBL" id="LPBJ01000047">
    <property type="protein sequence ID" value="KVP98291.1"/>
    <property type="molecule type" value="Genomic_DNA"/>
</dbReference>
<evidence type="ECO:0000313" key="2">
    <source>
        <dbReference type="Proteomes" id="UP000056453"/>
    </source>
</evidence>
<evidence type="ECO:0008006" key="3">
    <source>
        <dbReference type="Google" id="ProtNLM"/>
    </source>
</evidence>
<reference evidence="1 2" key="1">
    <citation type="submission" date="2015-11" db="EMBL/GenBank/DDBJ databases">
        <title>Expanding the genomic diversity of Burkholderia species for the development of highly accurate diagnostics.</title>
        <authorList>
            <person name="Sahl J."/>
            <person name="Keim P."/>
            <person name="Wagner D."/>
        </authorList>
    </citation>
    <scope>NUCLEOTIDE SEQUENCE [LARGE SCALE GENOMIC DNA]</scope>
    <source>
        <strain evidence="1 2">MSMB1808WGS</strain>
    </source>
</reference>
<evidence type="ECO:0000313" key="1">
    <source>
        <dbReference type="EMBL" id="KVP98291.1"/>
    </source>
</evidence>
<sequence length="160" mass="17490">MKLSLPNISQAEAAAGGQSATPVSSQLFGAEGSFDRDANPGEKLSRGMKPYTYVLVREDIPLEQQIVQACHAALEAGFAFDAPPVTSSLIVCTVPNREALLAARERLDRYGIRSEMFFEPSWDMGYSALTTEPLIERKKRFAMNIYPLFRAAGATAAQED</sequence>
<dbReference type="AlphaFoldDB" id="A0AAW3N2S1"/>
<gene>
    <name evidence="1" type="ORF">WJ96_07155</name>
</gene>
<protein>
    <recommendedName>
        <fullName evidence="3">Aminoacyl-tRNA hydrolase</fullName>
    </recommendedName>
</protein>
<keyword evidence="2" id="KW-1185">Reference proteome</keyword>
<dbReference type="Proteomes" id="UP000056453">
    <property type="component" value="Unassembled WGS sequence"/>
</dbReference>
<proteinExistence type="predicted"/>
<organism evidence="1 2">
    <name type="scientific">Burkholderia ubonensis</name>
    <dbReference type="NCBI Taxonomy" id="101571"/>
    <lineage>
        <taxon>Bacteria</taxon>
        <taxon>Pseudomonadati</taxon>
        <taxon>Pseudomonadota</taxon>
        <taxon>Betaproteobacteria</taxon>
        <taxon>Burkholderiales</taxon>
        <taxon>Burkholderiaceae</taxon>
        <taxon>Burkholderia</taxon>
        <taxon>Burkholderia cepacia complex</taxon>
    </lineage>
</organism>
<comment type="caution">
    <text evidence="1">The sequence shown here is derived from an EMBL/GenBank/DDBJ whole genome shotgun (WGS) entry which is preliminary data.</text>
</comment>